<dbReference type="PANTHER" id="PTHR10668:SF105">
    <property type="entry name" value="DEHYDROGENASE-RELATED"/>
    <property type="match status" value="1"/>
</dbReference>
<evidence type="ECO:0000256" key="1">
    <source>
        <dbReference type="SAM" id="MobiDB-lite"/>
    </source>
</evidence>
<dbReference type="AlphaFoldDB" id="A0A173LPR8"/>
<dbReference type="InterPro" id="IPR036188">
    <property type="entry name" value="FAD/NAD-bd_sf"/>
</dbReference>
<accession>A0A173LPR8</accession>
<feature type="region of interest" description="Disordered" evidence="1">
    <location>
        <begin position="1"/>
        <end position="29"/>
    </location>
</feature>
<keyword evidence="3" id="KW-1185">Reference proteome</keyword>
<dbReference type="EMBL" id="CP015961">
    <property type="protein sequence ID" value="ANI92712.1"/>
    <property type="molecule type" value="Genomic_DNA"/>
</dbReference>
<evidence type="ECO:0000313" key="2">
    <source>
        <dbReference type="EMBL" id="ANI92712.1"/>
    </source>
</evidence>
<gene>
    <name evidence="2" type="ORF">BJL86_1944</name>
</gene>
<evidence type="ECO:0000313" key="3">
    <source>
        <dbReference type="Proteomes" id="UP000186104"/>
    </source>
</evidence>
<dbReference type="PRINTS" id="PR00420">
    <property type="entry name" value="RNGMNOXGNASE"/>
</dbReference>
<dbReference type="SUPFAM" id="SSF51905">
    <property type="entry name" value="FAD/NAD(P)-binding domain"/>
    <property type="match status" value="1"/>
</dbReference>
<dbReference type="PANTHER" id="PTHR10668">
    <property type="entry name" value="PHYTOENE DEHYDROGENASE"/>
    <property type="match status" value="1"/>
</dbReference>
<proteinExistence type="predicted"/>
<dbReference type="STRING" id="499555.BJL86_1944"/>
<protein>
    <submittedName>
        <fullName evidence="2">Protein p49</fullName>
    </submittedName>
</protein>
<dbReference type="KEGG" id="dtm:BJL86_1944"/>
<feature type="compositionally biased region" description="Basic and acidic residues" evidence="1">
    <location>
        <begin position="1"/>
        <end position="10"/>
    </location>
</feature>
<reference evidence="2 3" key="1">
    <citation type="submission" date="2016-06" db="EMBL/GenBank/DDBJ databases">
        <title>Complete genome sequence of a saline-alkali tolerant type strain Dietzia timorensis ID05-A0528T.</title>
        <authorList>
            <person name="Wu X."/>
        </authorList>
    </citation>
    <scope>NUCLEOTIDE SEQUENCE [LARGE SCALE GENOMIC DNA]</scope>
    <source>
        <strain evidence="2 3">ID05-A0528</strain>
    </source>
</reference>
<dbReference type="Pfam" id="PF13450">
    <property type="entry name" value="NAD_binding_8"/>
    <property type="match status" value="1"/>
</dbReference>
<dbReference type="Gene3D" id="3.50.50.60">
    <property type="entry name" value="FAD/NAD(P)-binding domain"/>
    <property type="match status" value="1"/>
</dbReference>
<sequence>MPHDTDRDDPACESESADAGARSRPGRVDVDIVGSGPNGLSAAISLARQGFSVRVLEASDTPGGGSRTVPLASQGPHADLLSDPCAAVHPLALASPFFRSLDLERHGLTFLHAPFALGHPLPSRGTSVALRRDLSTVDAESFGSEAEASAWRRIIGTASRYSDDLAALLLGDGRRPTSGADFALADTTGQAVRSVVRGARGFASALARSYGEIALRPGSAVSAVLAGLAVHAIAPPARPVSMASGVLLGATLHGHGWPIVNGGSGAIVAAMRAELESYGGQVECGRRIDSLDHLDGRAIVLAVGALEARRILGASAGLRARLLRPSPGGAAARVDFVLHGDVPWTDERLGHAGTVHLTGDYRHVDTAEKAARSGEVPDSPAILASQPWTADPARISPDGRRVLWSYAHVPNGSEVSVTERVTRVIEASAPGFRDVVDATIERGPADLERYNASYPGGDIASIAADVPGMAFRFARSADPYSGGARGVWMASASTPPGPGVHGMAGAHAARRVAEYLHSDHSSRG</sequence>
<name>A0A173LPR8_9ACTN</name>
<organism evidence="2 3">
    <name type="scientific">Dietzia timorensis</name>
    <dbReference type="NCBI Taxonomy" id="499555"/>
    <lineage>
        <taxon>Bacteria</taxon>
        <taxon>Bacillati</taxon>
        <taxon>Actinomycetota</taxon>
        <taxon>Actinomycetes</taxon>
        <taxon>Mycobacteriales</taxon>
        <taxon>Dietziaceae</taxon>
        <taxon>Dietzia</taxon>
    </lineage>
</organism>
<dbReference type="RefSeq" id="WP_197487526.1">
    <property type="nucleotide sequence ID" value="NZ_CP015961.1"/>
</dbReference>
<dbReference type="Proteomes" id="UP000186104">
    <property type="component" value="Chromosome"/>
</dbReference>